<evidence type="ECO:0000256" key="8">
    <source>
        <dbReference type="ARBA" id="ARBA00022842"/>
    </source>
</evidence>
<dbReference type="Pfam" id="PF21292">
    <property type="entry name" value="EME1-MUS81_C"/>
    <property type="match status" value="1"/>
</dbReference>
<evidence type="ECO:0000256" key="2">
    <source>
        <dbReference type="ARBA" id="ARBA00004123"/>
    </source>
</evidence>
<comment type="caution">
    <text evidence="14">The sequence shown here is derived from an EMBL/GenBank/DDBJ whole genome shotgun (WGS) entry which is preliminary data.</text>
</comment>
<evidence type="ECO:0000256" key="10">
    <source>
        <dbReference type="ARBA" id="ARBA00023204"/>
    </source>
</evidence>
<protein>
    <submittedName>
        <fullName evidence="14">Uncharacterized protein</fullName>
    </submittedName>
</protein>
<evidence type="ECO:0000256" key="11">
    <source>
        <dbReference type="ARBA" id="ARBA00023242"/>
    </source>
</evidence>
<keyword evidence="11" id="KW-0539">Nucleus</keyword>
<dbReference type="PANTHER" id="PTHR21077:SF5">
    <property type="entry name" value="CROSSOVER JUNCTION ENDONUCLEASE MMS4"/>
    <property type="match status" value="1"/>
</dbReference>
<keyword evidence="5" id="KW-0255">Endonuclease</keyword>
<keyword evidence="6" id="KW-0227">DNA damage</keyword>
<keyword evidence="10" id="KW-0234">DNA repair</keyword>
<dbReference type="GO" id="GO:0006281">
    <property type="term" value="P:DNA repair"/>
    <property type="evidence" value="ECO:0007669"/>
    <property type="project" value="UniProtKB-KW"/>
</dbReference>
<dbReference type="GO" id="GO:0006310">
    <property type="term" value="P:DNA recombination"/>
    <property type="evidence" value="ECO:0007669"/>
    <property type="project" value="UniProtKB-KW"/>
</dbReference>
<keyword evidence="7" id="KW-0378">Hydrolase</keyword>
<keyword evidence="15" id="KW-1185">Reference proteome</keyword>
<evidence type="ECO:0000256" key="6">
    <source>
        <dbReference type="ARBA" id="ARBA00022763"/>
    </source>
</evidence>
<evidence type="ECO:0000256" key="4">
    <source>
        <dbReference type="ARBA" id="ARBA00022723"/>
    </source>
</evidence>
<comment type="subcellular location">
    <subcellularLocation>
        <location evidence="2">Nucleus</location>
    </subcellularLocation>
</comment>
<evidence type="ECO:0000256" key="7">
    <source>
        <dbReference type="ARBA" id="ARBA00022801"/>
    </source>
</evidence>
<sequence>TYKSNESTNKNNNTSIFSDDDDLLTQPAFLEGWEAPSQAQEEGAPPAKMTKVQEKAAAKEAKAQEKAFERARKKRQTELLKFMTRPDASSKVSGSLRWYRCPFTLGGATDDITKEGTVESDVVAVVFDNPNEFLRLLRKPAPLSDNYPKLSEWVERVRKEIGREKRVFVIVVNAAGEDDLEDAVIWMLLEEKIECVLPRTLQEACEFVCDLTQSLSKEPYAPEPTELLCMKGLKADATITSGSEATRARSAFIRMLQQFPSVSAAKAASVSQYYPTLTHLLEAYAKCDDDDERAGLLMNVFGNKKEGKLSEDIWRFMCSKKGDEVW</sequence>
<dbReference type="InterPro" id="IPR033310">
    <property type="entry name" value="Mms4/EME1/EME2"/>
</dbReference>
<evidence type="ECO:0000313" key="15">
    <source>
        <dbReference type="Proteomes" id="UP001165082"/>
    </source>
</evidence>
<dbReference type="AlphaFoldDB" id="A0A9W6ZTB5"/>
<feature type="compositionally biased region" description="Low complexity" evidence="13">
    <location>
        <begin position="1"/>
        <end position="15"/>
    </location>
</feature>
<accession>A0A9W6ZTB5</accession>
<dbReference type="PANTHER" id="PTHR21077">
    <property type="entry name" value="EME1 PROTEIN"/>
    <property type="match status" value="1"/>
</dbReference>
<keyword evidence="12" id="KW-0469">Meiosis</keyword>
<evidence type="ECO:0000256" key="1">
    <source>
        <dbReference type="ARBA" id="ARBA00001946"/>
    </source>
</evidence>
<dbReference type="Gene3D" id="3.40.50.10130">
    <property type="match status" value="1"/>
</dbReference>
<organism evidence="14 15">
    <name type="scientific">Triparma retinervis</name>
    <dbReference type="NCBI Taxonomy" id="2557542"/>
    <lineage>
        <taxon>Eukaryota</taxon>
        <taxon>Sar</taxon>
        <taxon>Stramenopiles</taxon>
        <taxon>Ochrophyta</taxon>
        <taxon>Bolidophyceae</taxon>
        <taxon>Parmales</taxon>
        <taxon>Triparmaceae</taxon>
        <taxon>Triparma</taxon>
    </lineage>
</organism>
<dbReference type="Proteomes" id="UP001165082">
    <property type="component" value="Unassembled WGS sequence"/>
</dbReference>
<dbReference type="Gene3D" id="1.10.150.670">
    <property type="entry name" value="Crossover junction endonuclease EME1, DNA-binding domain"/>
    <property type="match status" value="1"/>
</dbReference>
<feature type="non-terminal residue" evidence="14">
    <location>
        <position position="1"/>
    </location>
</feature>
<evidence type="ECO:0000256" key="13">
    <source>
        <dbReference type="SAM" id="MobiDB-lite"/>
    </source>
</evidence>
<evidence type="ECO:0000256" key="5">
    <source>
        <dbReference type="ARBA" id="ARBA00022759"/>
    </source>
</evidence>
<name>A0A9W6ZTB5_9STRA</name>
<keyword evidence="8" id="KW-0460">Magnesium</keyword>
<dbReference type="EMBL" id="BRXZ01000870">
    <property type="protein sequence ID" value="GMH56199.1"/>
    <property type="molecule type" value="Genomic_DNA"/>
</dbReference>
<evidence type="ECO:0000256" key="3">
    <source>
        <dbReference type="ARBA" id="ARBA00022722"/>
    </source>
</evidence>
<dbReference type="GO" id="GO:0005634">
    <property type="term" value="C:nucleus"/>
    <property type="evidence" value="ECO:0007669"/>
    <property type="project" value="UniProtKB-SubCell"/>
</dbReference>
<dbReference type="GO" id="GO:0048476">
    <property type="term" value="C:Holliday junction resolvase complex"/>
    <property type="evidence" value="ECO:0007669"/>
    <property type="project" value="InterPro"/>
</dbReference>
<comment type="cofactor">
    <cofactor evidence="1">
        <name>Mg(2+)</name>
        <dbReference type="ChEBI" id="CHEBI:18420"/>
    </cofactor>
</comment>
<evidence type="ECO:0000256" key="12">
    <source>
        <dbReference type="ARBA" id="ARBA00023254"/>
    </source>
</evidence>
<dbReference type="OrthoDB" id="343092at2759"/>
<keyword evidence="9" id="KW-0233">DNA recombination</keyword>
<dbReference type="GO" id="GO:0046872">
    <property type="term" value="F:metal ion binding"/>
    <property type="evidence" value="ECO:0007669"/>
    <property type="project" value="UniProtKB-KW"/>
</dbReference>
<feature type="region of interest" description="Disordered" evidence="13">
    <location>
        <begin position="1"/>
        <end position="58"/>
    </location>
</feature>
<gene>
    <name evidence="14" type="ORF">TrRE_jg13172</name>
</gene>
<reference evidence="14" key="1">
    <citation type="submission" date="2022-07" db="EMBL/GenBank/DDBJ databases">
        <title>Genome analysis of Parmales, a sister group of diatoms, reveals the evolutionary specialization of diatoms from phago-mixotrophs to photoautotrophs.</title>
        <authorList>
            <person name="Ban H."/>
            <person name="Sato S."/>
            <person name="Yoshikawa S."/>
            <person name="Kazumasa Y."/>
            <person name="Nakamura Y."/>
            <person name="Ichinomiya M."/>
            <person name="Saitoh K."/>
            <person name="Sato N."/>
            <person name="Blanc-Mathieu R."/>
            <person name="Endo H."/>
            <person name="Kuwata A."/>
            <person name="Ogata H."/>
        </authorList>
    </citation>
    <scope>NUCLEOTIDE SEQUENCE</scope>
</reference>
<dbReference type="GO" id="GO:0016787">
    <property type="term" value="F:hydrolase activity"/>
    <property type="evidence" value="ECO:0007669"/>
    <property type="project" value="UniProtKB-KW"/>
</dbReference>
<keyword evidence="3" id="KW-0540">Nuclease</keyword>
<dbReference type="GO" id="GO:0051321">
    <property type="term" value="P:meiotic cell cycle"/>
    <property type="evidence" value="ECO:0007669"/>
    <property type="project" value="UniProtKB-KW"/>
</dbReference>
<keyword evidence="4" id="KW-0479">Metal-binding</keyword>
<evidence type="ECO:0000313" key="14">
    <source>
        <dbReference type="EMBL" id="GMH56199.1"/>
    </source>
</evidence>
<dbReference type="GO" id="GO:0004519">
    <property type="term" value="F:endonuclease activity"/>
    <property type="evidence" value="ECO:0007669"/>
    <property type="project" value="UniProtKB-KW"/>
</dbReference>
<dbReference type="InterPro" id="IPR042530">
    <property type="entry name" value="EME1/EME2_C"/>
</dbReference>
<evidence type="ECO:0000256" key="9">
    <source>
        <dbReference type="ARBA" id="ARBA00023172"/>
    </source>
</evidence>
<proteinExistence type="predicted"/>